<name>A0A7V1N2Q7_DESA2</name>
<accession>A0A7V1N2Q7</accession>
<dbReference type="EMBL" id="DRKW01000240">
    <property type="protein sequence ID" value="HEB74389.1"/>
    <property type="molecule type" value="Genomic_DNA"/>
</dbReference>
<dbReference type="Proteomes" id="UP000886268">
    <property type="component" value="Unassembled WGS sequence"/>
</dbReference>
<evidence type="ECO:0000259" key="1">
    <source>
        <dbReference type="Pfam" id="PF24391"/>
    </source>
</evidence>
<dbReference type="Gene3D" id="1.10.3210.10">
    <property type="entry name" value="Hypothetical protein af1432"/>
    <property type="match status" value="1"/>
</dbReference>
<dbReference type="Pfam" id="PF24391">
    <property type="entry name" value="HD-CE"/>
    <property type="match status" value="1"/>
</dbReference>
<comment type="caution">
    <text evidence="2">The sequence shown here is derived from an EMBL/GenBank/DDBJ whole genome shotgun (WGS) entry which is preliminary data.</text>
</comment>
<dbReference type="InterPro" id="IPR056471">
    <property type="entry name" value="HD-CE"/>
</dbReference>
<feature type="domain" description="HD-CE" evidence="1">
    <location>
        <begin position="32"/>
        <end position="235"/>
    </location>
</feature>
<reference evidence="2" key="1">
    <citation type="journal article" date="2020" name="mSystems">
        <title>Genome- and Community-Level Interaction Insights into Carbon Utilization and Element Cycling Functions of Hydrothermarchaeota in Hydrothermal Sediment.</title>
        <authorList>
            <person name="Zhou Z."/>
            <person name="Liu Y."/>
            <person name="Xu W."/>
            <person name="Pan J."/>
            <person name="Luo Z.H."/>
            <person name="Li M."/>
        </authorList>
    </citation>
    <scope>NUCLEOTIDE SEQUENCE [LARGE SCALE GENOMIC DNA]</scope>
    <source>
        <strain evidence="2">HyVt-45</strain>
    </source>
</reference>
<sequence length="536" mass="62514">MYKTTLLEKSGQLKGIREKAAKLLYPPIYHLHFTDHSISHSDRIIEKIEEILKGQPFIDLKDKECFILCAAAYLHDIGMQIPKSKLLAYPDLNTLLDKSNLRRQDLDNQEHLASFVREWHHLFSEYMILNSLIWNDLDLGLGDLHPGDVAKIALVAKGHRKVDLYDSEFSPVGGIRLRLLTALLKLADALDCDKKRVDLAKLGILDLDSNSKLHWFFHYCVEQVNIKDYYLEIHALVPPGHADIFKALFITPLWQEYFQVLDIIKSHRIVLAWAPSKVIEHKIMDLVFQNFDSSGVLKEYIAQRRRNIWKNTGIYATISVLGKEKLERSELELSPYYFTGLEEFRGIQLKWWPKGAYGCSYSIFDNPRTLAKPIWRSPIIKKGNQEDVNLPPPDFQLEEEKRYAFRIDFYHKEDLIFLSQRGVFWIIEKRLAKMRKEMLESISGLSAEERKLCLGIIAESIRAYEEAIKVYSELVDMIAEDKIEVICRLVIILEKLFQELDNLRWGNERDQIRRNLAYWARLSLGRLREDVPLSDA</sequence>
<organism evidence="2">
    <name type="scientific">Desulfofervidus auxilii</name>
    <dbReference type="NCBI Taxonomy" id="1621989"/>
    <lineage>
        <taxon>Bacteria</taxon>
        <taxon>Pseudomonadati</taxon>
        <taxon>Thermodesulfobacteriota</taxon>
        <taxon>Candidatus Desulfofervidia</taxon>
        <taxon>Candidatus Desulfofervidales</taxon>
        <taxon>Candidatus Desulfofervidaceae</taxon>
        <taxon>Candidatus Desulfofervidus</taxon>
    </lineage>
</organism>
<dbReference type="SUPFAM" id="SSF109604">
    <property type="entry name" value="HD-domain/PDEase-like"/>
    <property type="match status" value="1"/>
</dbReference>
<dbReference type="AlphaFoldDB" id="A0A7V1N2Q7"/>
<gene>
    <name evidence="2" type="ORF">ENJ03_04135</name>
</gene>
<protein>
    <recommendedName>
        <fullName evidence="1">HD-CE domain-containing protein</fullName>
    </recommendedName>
</protein>
<proteinExistence type="predicted"/>
<evidence type="ECO:0000313" key="2">
    <source>
        <dbReference type="EMBL" id="HEB74389.1"/>
    </source>
</evidence>